<evidence type="ECO:0000313" key="1">
    <source>
        <dbReference type="EMBL" id="KAJ1941132.1"/>
    </source>
</evidence>
<gene>
    <name evidence="1" type="ORF">FBU59_003589</name>
</gene>
<dbReference type="EMBL" id="JANBPW010002345">
    <property type="protein sequence ID" value="KAJ1941132.1"/>
    <property type="molecule type" value="Genomic_DNA"/>
</dbReference>
<protein>
    <submittedName>
        <fullName evidence="1">Uncharacterized protein</fullName>
    </submittedName>
</protein>
<organism evidence="1 2">
    <name type="scientific">Linderina macrospora</name>
    <dbReference type="NCBI Taxonomy" id="4868"/>
    <lineage>
        <taxon>Eukaryota</taxon>
        <taxon>Fungi</taxon>
        <taxon>Fungi incertae sedis</taxon>
        <taxon>Zoopagomycota</taxon>
        <taxon>Kickxellomycotina</taxon>
        <taxon>Kickxellomycetes</taxon>
        <taxon>Kickxellales</taxon>
        <taxon>Kickxellaceae</taxon>
        <taxon>Linderina</taxon>
    </lineage>
</organism>
<evidence type="ECO:0000313" key="2">
    <source>
        <dbReference type="Proteomes" id="UP001150603"/>
    </source>
</evidence>
<name>A0ACC1J855_9FUNG</name>
<reference evidence="1" key="1">
    <citation type="submission" date="2022-07" db="EMBL/GenBank/DDBJ databases">
        <title>Phylogenomic reconstructions and comparative analyses of Kickxellomycotina fungi.</title>
        <authorList>
            <person name="Reynolds N.K."/>
            <person name="Stajich J.E."/>
            <person name="Barry K."/>
            <person name="Grigoriev I.V."/>
            <person name="Crous P."/>
            <person name="Smith M.E."/>
        </authorList>
    </citation>
    <scope>NUCLEOTIDE SEQUENCE</scope>
    <source>
        <strain evidence="1">NRRL 5244</strain>
    </source>
</reference>
<sequence length="151" mass="17466">MLKCLYFVVFILVGNAVARSVFPVPRLSTACSQISVRRDITKLSPGELERFFEAAREMHRRGWLDGFSSMHDHISRQIHGNENFFGWHRRFVKHFELLMQQIDPGIVIPYWNWGARWQNPLTDPVLTKDFFGGTGRPGDNCVMDGVEGRWG</sequence>
<dbReference type="Proteomes" id="UP001150603">
    <property type="component" value="Unassembled WGS sequence"/>
</dbReference>
<accession>A0ACC1J855</accession>
<comment type="caution">
    <text evidence="1">The sequence shown here is derived from an EMBL/GenBank/DDBJ whole genome shotgun (WGS) entry which is preliminary data.</text>
</comment>
<feature type="non-terminal residue" evidence="1">
    <location>
        <position position="151"/>
    </location>
</feature>
<keyword evidence="2" id="KW-1185">Reference proteome</keyword>
<proteinExistence type="predicted"/>